<evidence type="ECO:0000259" key="2">
    <source>
        <dbReference type="PROSITE" id="PS50222"/>
    </source>
</evidence>
<protein>
    <recommendedName>
        <fullName evidence="2">EF-hand domain-containing protein</fullName>
    </recommendedName>
</protein>
<dbReference type="PROSITE" id="PS00018">
    <property type="entry name" value="EF_HAND_1"/>
    <property type="match status" value="2"/>
</dbReference>
<dbReference type="EMBL" id="BAAAEU010000006">
    <property type="protein sequence ID" value="GAA0710753.1"/>
    <property type="molecule type" value="Genomic_DNA"/>
</dbReference>
<feature type="chain" id="PRO_5047279018" description="EF-hand domain-containing protein" evidence="1">
    <location>
        <begin position="23"/>
        <end position="157"/>
    </location>
</feature>
<dbReference type="InterPro" id="IPR011992">
    <property type="entry name" value="EF-hand-dom_pair"/>
</dbReference>
<evidence type="ECO:0000256" key="1">
    <source>
        <dbReference type="SAM" id="SignalP"/>
    </source>
</evidence>
<dbReference type="PROSITE" id="PS50222">
    <property type="entry name" value="EF_HAND_2"/>
    <property type="match status" value="1"/>
</dbReference>
<organism evidence="3 4">
    <name type="scientific">Dokdonella soli</name>
    <dbReference type="NCBI Taxonomy" id="529810"/>
    <lineage>
        <taxon>Bacteria</taxon>
        <taxon>Pseudomonadati</taxon>
        <taxon>Pseudomonadota</taxon>
        <taxon>Gammaproteobacteria</taxon>
        <taxon>Lysobacterales</taxon>
        <taxon>Rhodanobacteraceae</taxon>
        <taxon>Dokdonella</taxon>
    </lineage>
</organism>
<evidence type="ECO:0000313" key="3">
    <source>
        <dbReference type="EMBL" id="GAA0710753.1"/>
    </source>
</evidence>
<dbReference type="InterPro" id="IPR018247">
    <property type="entry name" value="EF_Hand_1_Ca_BS"/>
</dbReference>
<reference evidence="4" key="1">
    <citation type="journal article" date="2019" name="Int. J. Syst. Evol. Microbiol.">
        <title>The Global Catalogue of Microorganisms (GCM) 10K type strain sequencing project: providing services to taxonomists for standard genome sequencing and annotation.</title>
        <authorList>
            <consortium name="The Broad Institute Genomics Platform"/>
            <consortium name="The Broad Institute Genome Sequencing Center for Infectious Disease"/>
            <person name="Wu L."/>
            <person name="Ma J."/>
        </authorList>
    </citation>
    <scope>NUCLEOTIDE SEQUENCE [LARGE SCALE GENOMIC DNA]</scope>
    <source>
        <strain evidence="4">JCM 15421</strain>
    </source>
</reference>
<dbReference type="Gene3D" id="1.10.238.10">
    <property type="entry name" value="EF-hand"/>
    <property type="match status" value="2"/>
</dbReference>
<proteinExistence type="predicted"/>
<sequence length="157" mass="16464">MRKIIPTLLASALLGAAALASAADPAADAGAARAAKRAEFQQRLFDKIDTNHDGVISRAEYQTWVDSRFARLDTDGDGSVDAQEIAASPAVAHRVQKRAEGFVKRYDTSGTGKVSKADFEAKEMARFDHLSSGADTLTEQQLAAHHGGSGGPSPNGG</sequence>
<gene>
    <name evidence="3" type="ORF">GCM10009105_12160</name>
</gene>
<name>A0ABP3TN94_9GAMM</name>
<dbReference type="RefSeq" id="WP_343788228.1">
    <property type="nucleotide sequence ID" value="NZ_BAAAEU010000006.1"/>
</dbReference>
<comment type="caution">
    <text evidence="3">The sequence shown here is derived from an EMBL/GenBank/DDBJ whole genome shotgun (WGS) entry which is preliminary data.</text>
</comment>
<dbReference type="SUPFAM" id="SSF47473">
    <property type="entry name" value="EF-hand"/>
    <property type="match status" value="1"/>
</dbReference>
<accession>A0ABP3TN94</accession>
<evidence type="ECO:0000313" key="4">
    <source>
        <dbReference type="Proteomes" id="UP001501523"/>
    </source>
</evidence>
<keyword evidence="4" id="KW-1185">Reference proteome</keyword>
<dbReference type="InterPro" id="IPR002048">
    <property type="entry name" value="EF_hand_dom"/>
</dbReference>
<keyword evidence="1" id="KW-0732">Signal</keyword>
<dbReference type="Pfam" id="PF13202">
    <property type="entry name" value="EF-hand_5"/>
    <property type="match status" value="2"/>
</dbReference>
<feature type="domain" description="EF-hand" evidence="2">
    <location>
        <begin position="36"/>
        <end position="71"/>
    </location>
</feature>
<feature type="signal peptide" evidence="1">
    <location>
        <begin position="1"/>
        <end position="22"/>
    </location>
</feature>
<dbReference type="Proteomes" id="UP001501523">
    <property type="component" value="Unassembled WGS sequence"/>
</dbReference>